<dbReference type="Pfam" id="PF00069">
    <property type="entry name" value="Pkinase"/>
    <property type="match status" value="1"/>
</dbReference>
<dbReference type="InterPro" id="IPR000719">
    <property type="entry name" value="Prot_kinase_dom"/>
</dbReference>
<keyword evidence="4 5" id="KW-0067">ATP-binding</keyword>
<dbReference type="EMBL" id="WIAO01000001">
    <property type="protein sequence ID" value="MQM24208.1"/>
    <property type="molecule type" value="Genomic_DNA"/>
</dbReference>
<feature type="binding site" evidence="5">
    <location>
        <position position="43"/>
    </location>
    <ligand>
        <name>ATP</name>
        <dbReference type="ChEBI" id="CHEBI:30616"/>
    </ligand>
</feature>
<dbReference type="SUPFAM" id="SSF53822">
    <property type="entry name" value="Periplasmic binding protein-like I"/>
    <property type="match status" value="1"/>
</dbReference>
<name>A0A6L5G400_9ACTN</name>
<dbReference type="GO" id="GO:0005524">
    <property type="term" value="F:ATP binding"/>
    <property type="evidence" value="ECO:0007669"/>
    <property type="project" value="UniProtKB-UniRule"/>
</dbReference>
<dbReference type="GO" id="GO:0030246">
    <property type="term" value="F:carbohydrate binding"/>
    <property type="evidence" value="ECO:0007669"/>
    <property type="project" value="TreeGrafter"/>
</dbReference>
<dbReference type="InterPro" id="IPR025997">
    <property type="entry name" value="SBP_2_dom"/>
</dbReference>
<dbReference type="Pfam" id="PF13407">
    <property type="entry name" value="Peripla_BP_4"/>
    <property type="match status" value="1"/>
</dbReference>
<dbReference type="AlphaFoldDB" id="A0A6L5G400"/>
<dbReference type="GO" id="GO:0004672">
    <property type="term" value="F:protein kinase activity"/>
    <property type="evidence" value="ECO:0007669"/>
    <property type="project" value="InterPro"/>
</dbReference>
<dbReference type="PANTHER" id="PTHR30036:SF1">
    <property type="entry name" value="D-XYLOSE-BINDING PERIPLASMIC PROTEIN"/>
    <property type="match status" value="1"/>
</dbReference>
<dbReference type="RefSeq" id="WP_153023389.1">
    <property type="nucleotide sequence ID" value="NZ_WIAO01000001.1"/>
</dbReference>
<protein>
    <submittedName>
        <fullName evidence="7">Substrate-binding domain-containing protein</fullName>
    </submittedName>
</protein>
<keyword evidence="8" id="KW-1185">Reference proteome</keyword>
<keyword evidence="3 5" id="KW-0547">Nucleotide-binding</keyword>
<organism evidence="7 8">
    <name type="scientific">Glycomyces albidus</name>
    <dbReference type="NCBI Taxonomy" id="2656774"/>
    <lineage>
        <taxon>Bacteria</taxon>
        <taxon>Bacillati</taxon>
        <taxon>Actinomycetota</taxon>
        <taxon>Actinomycetes</taxon>
        <taxon>Glycomycetales</taxon>
        <taxon>Glycomycetaceae</taxon>
        <taxon>Glycomyces</taxon>
    </lineage>
</organism>
<dbReference type="Gene3D" id="1.10.510.10">
    <property type="entry name" value="Transferase(Phosphotransferase) domain 1"/>
    <property type="match status" value="1"/>
</dbReference>
<evidence type="ECO:0000313" key="8">
    <source>
        <dbReference type="Proteomes" id="UP000477750"/>
    </source>
</evidence>
<evidence type="ECO:0000256" key="5">
    <source>
        <dbReference type="PROSITE-ProRule" id="PRU10141"/>
    </source>
</evidence>
<evidence type="ECO:0000256" key="4">
    <source>
        <dbReference type="ARBA" id="ARBA00022840"/>
    </source>
</evidence>
<evidence type="ECO:0000256" key="3">
    <source>
        <dbReference type="ARBA" id="ARBA00022741"/>
    </source>
</evidence>
<dbReference type="InterPro" id="IPR050555">
    <property type="entry name" value="Bact_Solute-Bind_Prot2"/>
</dbReference>
<dbReference type="Gene3D" id="3.40.50.2300">
    <property type="match status" value="2"/>
</dbReference>
<dbReference type="PANTHER" id="PTHR30036">
    <property type="entry name" value="D-XYLOSE-BINDING PERIPLASMIC PROTEIN"/>
    <property type="match status" value="1"/>
</dbReference>
<dbReference type="Proteomes" id="UP000477750">
    <property type="component" value="Unassembled WGS sequence"/>
</dbReference>
<comment type="caution">
    <text evidence="7">The sequence shown here is derived from an EMBL/GenBank/DDBJ whole genome shotgun (WGS) entry which is preliminary data.</text>
</comment>
<dbReference type="InterPro" id="IPR008271">
    <property type="entry name" value="Ser/Thr_kinase_AS"/>
</dbReference>
<comment type="subcellular location">
    <subcellularLocation>
        <location evidence="1">Cell envelope</location>
    </subcellularLocation>
</comment>
<dbReference type="CDD" id="cd19994">
    <property type="entry name" value="PBP1_ChvE"/>
    <property type="match status" value="1"/>
</dbReference>
<evidence type="ECO:0000256" key="2">
    <source>
        <dbReference type="ARBA" id="ARBA00022729"/>
    </source>
</evidence>
<gene>
    <name evidence="7" type="ORF">GFD30_01240</name>
</gene>
<dbReference type="InterPro" id="IPR028082">
    <property type="entry name" value="Peripla_BP_I"/>
</dbReference>
<dbReference type="PROSITE" id="PS00108">
    <property type="entry name" value="PROTEIN_KINASE_ST"/>
    <property type="match status" value="1"/>
</dbReference>
<evidence type="ECO:0000256" key="1">
    <source>
        <dbReference type="ARBA" id="ARBA00004196"/>
    </source>
</evidence>
<keyword evidence="2" id="KW-0732">Signal</keyword>
<dbReference type="CDD" id="cd14014">
    <property type="entry name" value="STKc_PknB_like"/>
    <property type="match status" value="1"/>
</dbReference>
<reference evidence="7 8" key="1">
    <citation type="submission" date="2019-10" db="EMBL/GenBank/DDBJ databases">
        <title>Glycomyces albidus sp. nov., a novel actinomycete isolated from rhizosphere soil of wheat (Triticum aestivum L.).</title>
        <authorList>
            <person name="Qian L."/>
        </authorList>
    </citation>
    <scope>NUCLEOTIDE SEQUENCE [LARGE SCALE GENOMIC DNA]</scope>
    <source>
        <strain evidence="7 8">NEAU-7082</strain>
    </source>
</reference>
<dbReference type="PROSITE" id="PS50011">
    <property type="entry name" value="PROTEIN_KINASE_DOM"/>
    <property type="match status" value="1"/>
</dbReference>
<dbReference type="SMART" id="SM00220">
    <property type="entry name" value="S_TKc"/>
    <property type="match status" value="1"/>
</dbReference>
<dbReference type="GO" id="GO:0030288">
    <property type="term" value="C:outer membrane-bounded periplasmic space"/>
    <property type="evidence" value="ECO:0007669"/>
    <property type="project" value="TreeGrafter"/>
</dbReference>
<evidence type="ECO:0000313" key="7">
    <source>
        <dbReference type="EMBL" id="MQM24208.1"/>
    </source>
</evidence>
<sequence length="660" mass="69159">MESLRGGDPERIGPYTLIARLGAGAMGQVYLGEDGDGRRAAVKLLNPELAVSPEYRERFAREFAAARRVAGDRTAHVVDADPEAERPWLATAHIPGPTLREHVFEHGPLGPAAAAALGVGLAEGLAAIHACGLIHRDLKPSNVIMAEDGPRIIDFGIARAVDASTLTGTGTVLGTYGFMSPEQITADTAGTPSDVFALGCVLAFAATGNGPFDASTVPAVIHRVLSEPPRLDGVPHRLRPVLEACLAKAPEQRPTTDELRVGLTAVTDPPTAVDPDAGVPDFAPGRSGPAAPFPAGDTVVQPTPPDAKRGPARRALLAGVVAALAAAVPLWLLLDRDDSLGGGSGGDAKRIGIALPHNSEPRWNYDGEQLTSLFEAAGHDVLLQYADGTADSQATQIERMLEDGVDALVVAVIDPAAERDALERARDAGVPVVAYDRLVEDGAVADYYVGFDLARVGALQSQYIVDRLGLDGQTGPFRLEVFAGASSDPVARLFFDGAWEVLRPYVEQGRLVVPSGQTSLEQTATERWDSALARSRMEDLLASFYDDGTRLDAVLSPYDGITAGVIDAIQNADIAMPLVVGHDPSAESLAYLEDGLQAMTVFNDPSTLAQATVDLLATVLAGEDPAAAAADVPSVYLEPVAVDAQNCQEVLIDSGYLDPG</sequence>
<evidence type="ECO:0000259" key="6">
    <source>
        <dbReference type="PROSITE" id="PS50011"/>
    </source>
</evidence>
<proteinExistence type="predicted"/>
<feature type="domain" description="Protein kinase" evidence="6">
    <location>
        <begin position="15"/>
        <end position="266"/>
    </location>
</feature>
<dbReference type="SUPFAM" id="SSF56112">
    <property type="entry name" value="Protein kinase-like (PK-like)"/>
    <property type="match status" value="1"/>
</dbReference>
<dbReference type="InterPro" id="IPR017441">
    <property type="entry name" value="Protein_kinase_ATP_BS"/>
</dbReference>
<accession>A0A6L5G400</accession>
<dbReference type="InterPro" id="IPR011009">
    <property type="entry name" value="Kinase-like_dom_sf"/>
</dbReference>
<dbReference type="Gene3D" id="3.30.200.20">
    <property type="entry name" value="Phosphorylase Kinase, domain 1"/>
    <property type="match status" value="1"/>
</dbReference>
<dbReference type="PROSITE" id="PS00107">
    <property type="entry name" value="PROTEIN_KINASE_ATP"/>
    <property type="match status" value="1"/>
</dbReference>